<proteinExistence type="predicted"/>
<dbReference type="WBParaSite" id="SPAL_0000857000.1">
    <property type="protein sequence ID" value="SPAL_0000857000.1"/>
    <property type="gene ID" value="SPAL_0000857000"/>
</dbReference>
<keyword evidence="1" id="KW-0732">Signal</keyword>
<protein>
    <submittedName>
        <fullName evidence="3">Saposin B-type domain-containing protein</fullName>
    </submittedName>
</protein>
<dbReference type="STRING" id="174720.A0A0N5BRS5"/>
<evidence type="ECO:0000313" key="3">
    <source>
        <dbReference type="WBParaSite" id="SPAL_0000857000.1"/>
    </source>
</evidence>
<keyword evidence="2" id="KW-1185">Reference proteome</keyword>
<accession>A0A0N5BRS5</accession>
<evidence type="ECO:0000256" key="1">
    <source>
        <dbReference type="SAM" id="SignalP"/>
    </source>
</evidence>
<name>A0A0N5BRS5_STREA</name>
<sequence length="97" mass="11133">MRNFIFVILCSYVLLISLTTIRGDECDGETQSCKCCKLDCWHSKAEQATDELGHIPGENNEEEALNTLKLIKKCVTEKCTQLCKAQFRPRPFFNLMQ</sequence>
<organism evidence="2 3">
    <name type="scientific">Strongyloides papillosus</name>
    <name type="common">Intestinal threadworm</name>
    <dbReference type="NCBI Taxonomy" id="174720"/>
    <lineage>
        <taxon>Eukaryota</taxon>
        <taxon>Metazoa</taxon>
        <taxon>Ecdysozoa</taxon>
        <taxon>Nematoda</taxon>
        <taxon>Chromadorea</taxon>
        <taxon>Rhabditida</taxon>
        <taxon>Tylenchina</taxon>
        <taxon>Panagrolaimomorpha</taxon>
        <taxon>Strongyloidoidea</taxon>
        <taxon>Strongyloididae</taxon>
        <taxon>Strongyloides</taxon>
    </lineage>
</organism>
<evidence type="ECO:0000313" key="2">
    <source>
        <dbReference type="Proteomes" id="UP000046392"/>
    </source>
</evidence>
<dbReference type="Proteomes" id="UP000046392">
    <property type="component" value="Unplaced"/>
</dbReference>
<reference evidence="3" key="1">
    <citation type="submission" date="2017-02" db="UniProtKB">
        <authorList>
            <consortium name="WormBaseParasite"/>
        </authorList>
    </citation>
    <scope>IDENTIFICATION</scope>
</reference>
<dbReference type="AlphaFoldDB" id="A0A0N5BRS5"/>
<feature type="signal peptide" evidence="1">
    <location>
        <begin position="1"/>
        <end position="23"/>
    </location>
</feature>
<feature type="chain" id="PRO_5005894764" evidence="1">
    <location>
        <begin position="24"/>
        <end position="97"/>
    </location>
</feature>